<dbReference type="OrthoDB" id="1305788at2759"/>
<dbReference type="SUPFAM" id="SSF56112">
    <property type="entry name" value="Protein kinase-like (PK-like)"/>
    <property type="match status" value="1"/>
</dbReference>
<feature type="domain" description="Protein kinase" evidence="14">
    <location>
        <begin position="151"/>
        <end position="361"/>
    </location>
</feature>
<dbReference type="InterPro" id="IPR017441">
    <property type="entry name" value="Protein_kinase_ATP_BS"/>
</dbReference>
<dbReference type="InterPro" id="IPR003609">
    <property type="entry name" value="Pan_app"/>
</dbReference>
<evidence type="ECO:0000256" key="12">
    <source>
        <dbReference type="PROSITE-ProRule" id="PRU10141"/>
    </source>
</evidence>
<dbReference type="Pfam" id="PF07714">
    <property type="entry name" value="PK_Tyr_Ser-Thr"/>
    <property type="match status" value="2"/>
</dbReference>
<keyword evidence="4" id="KW-0732">Signal</keyword>
<keyword evidence="5 12" id="KW-0547">Nucleotide-binding</keyword>
<feature type="region of interest" description="Disordered" evidence="13">
    <location>
        <begin position="319"/>
        <end position="361"/>
    </location>
</feature>
<dbReference type="GO" id="GO:0005524">
    <property type="term" value="F:ATP binding"/>
    <property type="evidence" value="ECO:0007669"/>
    <property type="project" value="UniProtKB-UniRule"/>
</dbReference>
<dbReference type="Gene3D" id="1.10.510.10">
    <property type="entry name" value="Transferase(Phosphotransferase) domain 1"/>
    <property type="match status" value="1"/>
</dbReference>
<evidence type="ECO:0000256" key="4">
    <source>
        <dbReference type="ARBA" id="ARBA00022729"/>
    </source>
</evidence>
<keyword evidence="8" id="KW-1015">Disulfide bond</keyword>
<evidence type="ECO:0000256" key="9">
    <source>
        <dbReference type="ARBA" id="ARBA00023180"/>
    </source>
</evidence>
<feature type="compositionally biased region" description="Polar residues" evidence="13">
    <location>
        <begin position="331"/>
        <end position="344"/>
    </location>
</feature>
<keyword evidence="7 12" id="KW-0067">ATP-binding</keyword>
<evidence type="ECO:0000256" key="10">
    <source>
        <dbReference type="ARBA" id="ARBA00047899"/>
    </source>
</evidence>
<feature type="binding site" evidence="12">
    <location>
        <position position="179"/>
    </location>
    <ligand>
        <name>ATP</name>
        <dbReference type="ChEBI" id="CHEBI:30616"/>
    </ligand>
</feature>
<evidence type="ECO:0000313" key="15">
    <source>
        <dbReference type="EMBL" id="KAJ8567062.1"/>
    </source>
</evidence>
<evidence type="ECO:0000256" key="8">
    <source>
        <dbReference type="ARBA" id="ARBA00023157"/>
    </source>
</evidence>
<comment type="catalytic activity">
    <reaction evidence="10">
        <text>L-threonyl-[protein] + ATP = O-phospho-L-threonyl-[protein] + ADP + H(+)</text>
        <dbReference type="Rhea" id="RHEA:46608"/>
        <dbReference type="Rhea" id="RHEA-COMP:11060"/>
        <dbReference type="Rhea" id="RHEA-COMP:11605"/>
        <dbReference type="ChEBI" id="CHEBI:15378"/>
        <dbReference type="ChEBI" id="CHEBI:30013"/>
        <dbReference type="ChEBI" id="CHEBI:30616"/>
        <dbReference type="ChEBI" id="CHEBI:61977"/>
        <dbReference type="ChEBI" id="CHEBI:456216"/>
        <dbReference type="EC" id="2.7.11.1"/>
    </reaction>
</comment>
<dbReference type="InterPro" id="IPR021820">
    <property type="entry name" value="S-locus_recpt_kinase_C"/>
</dbReference>
<dbReference type="AlphaFoldDB" id="A0A9Q1MX56"/>
<keyword evidence="3" id="KW-0808">Transferase</keyword>
<gene>
    <name evidence="15" type="ORF">K7X08_019270</name>
</gene>
<dbReference type="InterPro" id="IPR001245">
    <property type="entry name" value="Ser-Thr/Tyr_kinase_cat_dom"/>
</dbReference>
<evidence type="ECO:0000256" key="5">
    <source>
        <dbReference type="ARBA" id="ARBA00022741"/>
    </source>
</evidence>
<dbReference type="Pfam" id="PF08276">
    <property type="entry name" value="PAN_2"/>
    <property type="match status" value="1"/>
</dbReference>
<dbReference type="GO" id="GO:0005886">
    <property type="term" value="C:plasma membrane"/>
    <property type="evidence" value="ECO:0007669"/>
    <property type="project" value="TreeGrafter"/>
</dbReference>
<keyword evidence="2" id="KW-0723">Serine/threonine-protein kinase</keyword>
<evidence type="ECO:0000256" key="6">
    <source>
        <dbReference type="ARBA" id="ARBA00022777"/>
    </source>
</evidence>
<proteinExistence type="predicted"/>
<dbReference type="PANTHER" id="PTHR27002:SF1068">
    <property type="entry name" value="RECEPTOR-LIKE SERINE_THREONINE-PROTEIN KINASE"/>
    <property type="match status" value="1"/>
</dbReference>
<dbReference type="Proteomes" id="UP001152561">
    <property type="component" value="Unassembled WGS sequence"/>
</dbReference>
<dbReference type="PROSITE" id="PS50011">
    <property type="entry name" value="PROTEIN_KINASE_DOM"/>
    <property type="match status" value="1"/>
</dbReference>
<dbReference type="Pfam" id="PF11883">
    <property type="entry name" value="DUF3403"/>
    <property type="match status" value="1"/>
</dbReference>
<dbReference type="CDD" id="cd01098">
    <property type="entry name" value="PAN_AP_plant"/>
    <property type="match status" value="1"/>
</dbReference>
<name>A0A9Q1MX56_9SOLA</name>
<dbReference type="InterPro" id="IPR000719">
    <property type="entry name" value="Prot_kinase_dom"/>
</dbReference>
<keyword evidence="9" id="KW-0325">Glycoprotein</keyword>
<keyword evidence="16" id="KW-1185">Reference proteome</keyword>
<dbReference type="EMBL" id="JAJAGQ010000003">
    <property type="protein sequence ID" value="KAJ8567062.1"/>
    <property type="molecule type" value="Genomic_DNA"/>
</dbReference>
<sequence>MKAGIDFKTGFRRSLRSWKSTNDPSWGDFSFALDPRGFPQPFVMKGSFVRYCQGVNLNTCEELCLRNCSCVAYANPDVTATIEACLLWFGELIDIRDFGASGQDIYIKLDSSELGRGMRCFGMFFTNESKDEALDLQLFDFATILNATNDFSLNNKLGEGGFGSVYRAVQKGGQEIAVKRLSRNSAQGTHEFKNEVIFIDKVQHRNLVKLLGCCIQAEEKMLIYEYMPNNSLDWFLFDIDMNPKISDFGMDRSFGGNETGAMTTRVVGTHGYMSPEYVAEGICSVKSDVFSFGVLVLEISPEDRPSMSLVVLMLSSDAPLSSPKEPGFFTGKSQSAEADSSSNKLGEHSGNELSITMLEAR</sequence>
<accession>A0A9Q1MX56</accession>
<evidence type="ECO:0000313" key="16">
    <source>
        <dbReference type="Proteomes" id="UP001152561"/>
    </source>
</evidence>
<evidence type="ECO:0000256" key="2">
    <source>
        <dbReference type="ARBA" id="ARBA00022527"/>
    </source>
</evidence>
<dbReference type="Gene3D" id="3.30.200.20">
    <property type="entry name" value="Phosphorylase Kinase, domain 1"/>
    <property type="match status" value="1"/>
</dbReference>
<evidence type="ECO:0000256" key="3">
    <source>
        <dbReference type="ARBA" id="ARBA00022679"/>
    </source>
</evidence>
<comment type="catalytic activity">
    <reaction evidence="11">
        <text>L-seryl-[protein] + ATP = O-phospho-L-seryl-[protein] + ADP + H(+)</text>
        <dbReference type="Rhea" id="RHEA:17989"/>
        <dbReference type="Rhea" id="RHEA-COMP:9863"/>
        <dbReference type="Rhea" id="RHEA-COMP:11604"/>
        <dbReference type="ChEBI" id="CHEBI:15378"/>
        <dbReference type="ChEBI" id="CHEBI:29999"/>
        <dbReference type="ChEBI" id="CHEBI:30616"/>
        <dbReference type="ChEBI" id="CHEBI:83421"/>
        <dbReference type="ChEBI" id="CHEBI:456216"/>
        <dbReference type="EC" id="2.7.11.1"/>
    </reaction>
</comment>
<dbReference type="PROSITE" id="PS00107">
    <property type="entry name" value="PROTEIN_KINASE_ATP"/>
    <property type="match status" value="1"/>
</dbReference>
<comment type="caution">
    <text evidence="15">The sequence shown here is derived from an EMBL/GenBank/DDBJ whole genome shotgun (WGS) entry which is preliminary data.</text>
</comment>
<evidence type="ECO:0000256" key="1">
    <source>
        <dbReference type="ARBA" id="ARBA00012513"/>
    </source>
</evidence>
<protein>
    <recommendedName>
        <fullName evidence="1">non-specific serine/threonine protein kinase</fullName>
        <ecNumber evidence="1">2.7.11.1</ecNumber>
    </recommendedName>
</protein>
<evidence type="ECO:0000256" key="7">
    <source>
        <dbReference type="ARBA" id="ARBA00022840"/>
    </source>
</evidence>
<dbReference type="GO" id="GO:0004674">
    <property type="term" value="F:protein serine/threonine kinase activity"/>
    <property type="evidence" value="ECO:0007669"/>
    <property type="project" value="UniProtKB-KW"/>
</dbReference>
<reference evidence="16" key="1">
    <citation type="journal article" date="2023" name="Proc. Natl. Acad. Sci. U.S.A.">
        <title>Genomic and structural basis for evolution of tropane alkaloid biosynthesis.</title>
        <authorList>
            <person name="Wanga Y.-J."/>
            <person name="Taina T."/>
            <person name="Yua J.-Y."/>
            <person name="Lia J."/>
            <person name="Xua B."/>
            <person name="Chenc J."/>
            <person name="D'Auriad J.C."/>
            <person name="Huanga J.-P."/>
            <person name="Huanga S.-X."/>
        </authorList>
    </citation>
    <scope>NUCLEOTIDE SEQUENCE [LARGE SCALE GENOMIC DNA]</scope>
    <source>
        <strain evidence="16">cv. KIB-2019</strain>
    </source>
</reference>
<evidence type="ECO:0000256" key="13">
    <source>
        <dbReference type="SAM" id="MobiDB-lite"/>
    </source>
</evidence>
<dbReference type="PANTHER" id="PTHR27002">
    <property type="entry name" value="RECEPTOR-LIKE SERINE/THREONINE-PROTEIN KINASE SD1-8"/>
    <property type="match status" value="1"/>
</dbReference>
<dbReference type="InterPro" id="IPR011009">
    <property type="entry name" value="Kinase-like_dom_sf"/>
</dbReference>
<keyword evidence="6" id="KW-0418">Kinase</keyword>
<organism evidence="15 16">
    <name type="scientific">Anisodus acutangulus</name>
    <dbReference type="NCBI Taxonomy" id="402998"/>
    <lineage>
        <taxon>Eukaryota</taxon>
        <taxon>Viridiplantae</taxon>
        <taxon>Streptophyta</taxon>
        <taxon>Embryophyta</taxon>
        <taxon>Tracheophyta</taxon>
        <taxon>Spermatophyta</taxon>
        <taxon>Magnoliopsida</taxon>
        <taxon>eudicotyledons</taxon>
        <taxon>Gunneridae</taxon>
        <taxon>Pentapetalae</taxon>
        <taxon>asterids</taxon>
        <taxon>lamiids</taxon>
        <taxon>Solanales</taxon>
        <taxon>Solanaceae</taxon>
        <taxon>Solanoideae</taxon>
        <taxon>Hyoscyameae</taxon>
        <taxon>Anisodus</taxon>
    </lineage>
</organism>
<evidence type="ECO:0000259" key="14">
    <source>
        <dbReference type="PROSITE" id="PS50011"/>
    </source>
</evidence>
<dbReference type="FunFam" id="3.30.200.20:FF:000195">
    <property type="entry name" value="G-type lectin S-receptor-like serine/threonine-protein kinase"/>
    <property type="match status" value="1"/>
</dbReference>
<evidence type="ECO:0000256" key="11">
    <source>
        <dbReference type="ARBA" id="ARBA00048679"/>
    </source>
</evidence>
<dbReference type="EC" id="2.7.11.1" evidence="1"/>